<dbReference type="AlphaFoldDB" id="A0A382TXJ7"/>
<sequence>MITLFSTADATSLDQVGGKAHSLIDATQAGFSVPPGVVLSVDFFRSWFEEVESSEAWSGFLSSLGEELKESCEAVKARCSGLQLTPTQRDALDEALLAFPEDALFAVRSSSPEEDLEGSSFAGGYETSLGVTRDGLEKAVRHSFTSVFDERVVRYKLQRGMRGDRPRIAVIIQRQIASDVSGVAFSLNPLNNCYDEAVINAN</sequence>
<evidence type="ECO:0000313" key="2">
    <source>
        <dbReference type="EMBL" id="SVD26432.1"/>
    </source>
</evidence>
<dbReference type="InterPro" id="IPR013815">
    <property type="entry name" value="ATP_grasp_subdomain_1"/>
</dbReference>
<dbReference type="Gene3D" id="3.30.1490.20">
    <property type="entry name" value="ATP-grasp fold, A domain"/>
    <property type="match status" value="1"/>
</dbReference>
<dbReference type="InterPro" id="IPR002192">
    <property type="entry name" value="PPDK_AMP/ATP-bd"/>
</dbReference>
<evidence type="ECO:0000259" key="1">
    <source>
        <dbReference type="Pfam" id="PF01326"/>
    </source>
</evidence>
<dbReference type="InterPro" id="IPR051549">
    <property type="entry name" value="PEP_Utilizing_Enz"/>
</dbReference>
<accession>A0A382TXJ7</accession>
<dbReference type="GO" id="GO:0005524">
    <property type="term" value="F:ATP binding"/>
    <property type="evidence" value="ECO:0007669"/>
    <property type="project" value="InterPro"/>
</dbReference>
<feature type="domain" description="Pyruvate phosphate dikinase AMP/ATP-binding" evidence="1">
    <location>
        <begin position="14"/>
        <end position="201"/>
    </location>
</feature>
<dbReference type="SUPFAM" id="SSF56059">
    <property type="entry name" value="Glutathione synthetase ATP-binding domain-like"/>
    <property type="match status" value="1"/>
</dbReference>
<organism evidence="2">
    <name type="scientific">marine metagenome</name>
    <dbReference type="NCBI Taxonomy" id="408172"/>
    <lineage>
        <taxon>unclassified sequences</taxon>
        <taxon>metagenomes</taxon>
        <taxon>ecological metagenomes</taxon>
    </lineage>
</organism>
<feature type="non-terminal residue" evidence="2">
    <location>
        <position position="202"/>
    </location>
</feature>
<gene>
    <name evidence="2" type="ORF">METZ01_LOCUS379286</name>
</gene>
<dbReference type="PANTHER" id="PTHR43615">
    <property type="entry name" value="PHOSPHOENOLPYRUVATE SYNTHASE-RELATED"/>
    <property type="match status" value="1"/>
</dbReference>
<protein>
    <recommendedName>
        <fullName evidence="1">Pyruvate phosphate dikinase AMP/ATP-binding domain-containing protein</fullName>
    </recommendedName>
</protein>
<dbReference type="PANTHER" id="PTHR43615:SF1">
    <property type="entry name" value="PPDK_N DOMAIN-CONTAINING PROTEIN"/>
    <property type="match status" value="1"/>
</dbReference>
<dbReference type="GO" id="GO:0016301">
    <property type="term" value="F:kinase activity"/>
    <property type="evidence" value="ECO:0007669"/>
    <property type="project" value="InterPro"/>
</dbReference>
<proteinExistence type="predicted"/>
<reference evidence="2" key="1">
    <citation type="submission" date="2018-05" db="EMBL/GenBank/DDBJ databases">
        <authorList>
            <person name="Lanie J.A."/>
            <person name="Ng W.-L."/>
            <person name="Kazmierczak K.M."/>
            <person name="Andrzejewski T.M."/>
            <person name="Davidsen T.M."/>
            <person name="Wayne K.J."/>
            <person name="Tettelin H."/>
            <person name="Glass J.I."/>
            <person name="Rusch D."/>
            <person name="Podicherti R."/>
            <person name="Tsui H.-C.T."/>
            <person name="Winkler M.E."/>
        </authorList>
    </citation>
    <scope>NUCLEOTIDE SEQUENCE</scope>
</reference>
<name>A0A382TXJ7_9ZZZZ</name>
<dbReference type="EMBL" id="UINC01139712">
    <property type="protein sequence ID" value="SVD26432.1"/>
    <property type="molecule type" value="Genomic_DNA"/>
</dbReference>
<dbReference type="Pfam" id="PF01326">
    <property type="entry name" value="PPDK_N"/>
    <property type="match status" value="1"/>
</dbReference>